<sequence>NFESIFCSDYTLPHILKLADQFQMERVLKQAEKHLKHSTGFDEMKKLLFADKYRLTSLRDYCLGSFTNLTGLAAKLKSSPEVANFSDGMKAMILQKVADL</sequence>
<keyword evidence="2" id="KW-1185">Reference proteome</keyword>
<evidence type="ECO:0000313" key="1">
    <source>
        <dbReference type="EMBL" id="GMR54573.1"/>
    </source>
</evidence>
<feature type="non-terminal residue" evidence="1">
    <location>
        <position position="100"/>
    </location>
</feature>
<comment type="caution">
    <text evidence="1">The sequence shown here is derived from an EMBL/GenBank/DDBJ whole genome shotgun (WGS) entry which is preliminary data.</text>
</comment>
<evidence type="ECO:0000313" key="2">
    <source>
        <dbReference type="Proteomes" id="UP001328107"/>
    </source>
</evidence>
<dbReference type="EMBL" id="BTRK01000005">
    <property type="protein sequence ID" value="GMR54573.1"/>
    <property type="molecule type" value="Genomic_DNA"/>
</dbReference>
<dbReference type="AlphaFoldDB" id="A0AAN5D0U7"/>
<organism evidence="1 2">
    <name type="scientific">Pristionchus mayeri</name>
    <dbReference type="NCBI Taxonomy" id="1317129"/>
    <lineage>
        <taxon>Eukaryota</taxon>
        <taxon>Metazoa</taxon>
        <taxon>Ecdysozoa</taxon>
        <taxon>Nematoda</taxon>
        <taxon>Chromadorea</taxon>
        <taxon>Rhabditida</taxon>
        <taxon>Rhabditina</taxon>
        <taxon>Diplogasteromorpha</taxon>
        <taxon>Diplogasteroidea</taxon>
        <taxon>Neodiplogasteridae</taxon>
        <taxon>Pristionchus</taxon>
    </lineage>
</organism>
<gene>
    <name evidence="1" type="ORF">PMAYCL1PPCAC_24768</name>
</gene>
<dbReference type="PANTHER" id="PTHR47022:SF1">
    <property type="entry name" value="BTB AND MATH DOMAIN-CONTAINING PROTEIN 36-RELATED"/>
    <property type="match status" value="1"/>
</dbReference>
<dbReference type="PANTHER" id="PTHR47022">
    <property type="entry name" value="BTB AND MATH DOMAIN-CONTAINING PROTEIN 36-RELATED"/>
    <property type="match status" value="1"/>
</dbReference>
<dbReference type="InterPro" id="IPR011333">
    <property type="entry name" value="SKP1/BTB/POZ_sf"/>
</dbReference>
<name>A0AAN5D0U7_9BILA</name>
<accession>A0AAN5D0U7</accession>
<dbReference type="Gene3D" id="3.30.710.10">
    <property type="entry name" value="Potassium Channel Kv1.1, Chain A"/>
    <property type="match status" value="1"/>
</dbReference>
<dbReference type="Proteomes" id="UP001328107">
    <property type="component" value="Unassembled WGS sequence"/>
</dbReference>
<protein>
    <submittedName>
        <fullName evidence="1">Uncharacterized protein</fullName>
    </submittedName>
</protein>
<proteinExistence type="predicted"/>
<reference evidence="2" key="1">
    <citation type="submission" date="2022-10" db="EMBL/GenBank/DDBJ databases">
        <title>Genome assembly of Pristionchus species.</title>
        <authorList>
            <person name="Yoshida K."/>
            <person name="Sommer R.J."/>
        </authorList>
    </citation>
    <scope>NUCLEOTIDE SEQUENCE [LARGE SCALE GENOMIC DNA]</scope>
    <source>
        <strain evidence="2">RS5460</strain>
    </source>
</reference>
<feature type="non-terminal residue" evidence="1">
    <location>
        <position position="1"/>
    </location>
</feature>